<reference evidence="2" key="1">
    <citation type="journal article" date="2020" name="Appl. Environ. Microbiol.">
        <title>Diazotrophic Anaeromyxobacter Isolates from Soils.</title>
        <authorList>
            <person name="Masuda Y."/>
            <person name="Yamanaka H."/>
            <person name="Xu Z.X."/>
            <person name="Shiratori Y."/>
            <person name="Aono T."/>
            <person name="Amachi S."/>
            <person name="Senoo K."/>
            <person name="Itoh H."/>
        </authorList>
    </citation>
    <scope>NUCLEOTIDE SEQUENCE [LARGE SCALE GENOMIC DNA]</scope>
    <source>
        <strain evidence="2">R267</strain>
    </source>
</reference>
<dbReference type="RefSeq" id="WP_176064350.1">
    <property type="nucleotide sequence ID" value="NZ_BJTG01000003.1"/>
</dbReference>
<dbReference type="Gene3D" id="3.40.50.10610">
    <property type="entry name" value="ABC-type transport auxiliary lipoprotein component"/>
    <property type="match status" value="1"/>
</dbReference>
<proteinExistence type="predicted"/>
<dbReference type="AlphaFoldDB" id="A0A7I9VKE8"/>
<sequence length="198" mass="21876">MLARPLKLAATLFLCAGCATTQVRRMDVNEVKDLSGRWNDTDSRLVAEEMIEDSLTRPWLANAQARKGAAPTVIVQTVRNNSMEHINTETFVEDLQRALINSGRVQFVASASERGELRMERADQDLNASDATRKAHGQESGADYALSGTINSVRDRDGGESVVLYQVNLKLLDLKSNQIVWNGQKKIKKNVARASASF</sequence>
<dbReference type="GO" id="GO:0030234">
    <property type="term" value="F:enzyme regulator activity"/>
    <property type="evidence" value="ECO:0007669"/>
    <property type="project" value="TreeGrafter"/>
</dbReference>
<gene>
    <name evidence="1" type="ORF">AMYX_16230</name>
</gene>
<evidence type="ECO:0008006" key="3">
    <source>
        <dbReference type="Google" id="ProtNLM"/>
    </source>
</evidence>
<name>A0A7I9VKE8_9BACT</name>
<evidence type="ECO:0000313" key="2">
    <source>
        <dbReference type="Proteomes" id="UP000503640"/>
    </source>
</evidence>
<dbReference type="PANTHER" id="PTHR40593">
    <property type="entry name" value="PENICILLIN-BINDING PROTEIN ACTIVATOR LPOB"/>
    <property type="match status" value="1"/>
</dbReference>
<keyword evidence="2" id="KW-1185">Reference proteome</keyword>
<comment type="caution">
    <text evidence="1">The sequence shown here is derived from an EMBL/GenBank/DDBJ whole genome shotgun (WGS) entry which is preliminary data.</text>
</comment>
<dbReference type="EMBL" id="BJTG01000003">
    <property type="protein sequence ID" value="GEJ56882.1"/>
    <property type="molecule type" value="Genomic_DNA"/>
</dbReference>
<organism evidence="1 2">
    <name type="scientific">Anaeromyxobacter diazotrophicus</name>
    <dbReference type="NCBI Taxonomy" id="2590199"/>
    <lineage>
        <taxon>Bacteria</taxon>
        <taxon>Pseudomonadati</taxon>
        <taxon>Myxococcota</taxon>
        <taxon>Myxococcia</taxon>
        <taxon>Myxococcales</taxon>
        <taxon>Cystobacterineae</taxon>
        <taxon>Anaeromyxobacteraceae</taxon>
        <taxon>Anaeromyxobacter</taxon>
    </lineage>
</organism>
<accession>A0A7I9VKE8</accession>
<dbReference type="Proteomes" id="UP000503640">
    <property type="component" value="Unassembled WGS sequence"/>
</dbReference>
<dbReference type="GO" id="GO:0031241">
    <property type="term" value="C:periplasmic side of cell outer membrane"/>
    <property type="evidence" value="ECO:0007669"/>
    <property type="project" value="TreeGrafter"/>
</dbReference>
<dbReference type="Pfam" id="PF13036">
    <property type="entry name" value="LpoB"/>
    <property type="match status" value="1"/>
</dbReference>
<protein>
    <recommendedName>
        <fullName evidence="3">Penicillin-binding protein activator LpoB</fullName>
    </recommendedName>
</protein>
<dbReference type="InterPro" id="IPR014094">
    <property type="entry name" value="LpoB"/>
</dbReference>
<dbReference type="GO" id="GO:0009252">
    <property type="term" value="P:peptidoglycan biosynthetic process"/>
    <property type="evidence" value="ECO:0007669"/>
    <property type="project" value="TreeGrafter"/>
</dbReference>
<dbReference type="PANTHER" id="PTHR40593:SF1">
    <property type="entry name" value="PENICILLIN-BINDING PROTEIN ACTIVATOR LPOB"/>
    <property type="match status" value="1"/>
</dbReference>
<evidence type="ECO:0000313" key="1">
    <source>
        <dbReference type="EMBL" id="GEJ56882.1"/>
    </source>
</evidence>